<evidence type="ECO:0000313" key="9">
    <source>
        <dbReference type="Proteomes" id="UP001183643"/>
    </source>
</evidence>
<protein>
    <submittedName>
        <fullName evidence="8">Diketogulonate reductase-like aldo/keto reductase</fullName>
    </submittedName>
</protein>
<dbReference type="PANTHER" id="PTHR43827">
    <property type="entry name" value="2,5-DIKETO-D-GLUCONIC ACID REDUCTASE"/>
    <property type="match status" value="1"/>
</dbReference>
<dbReference type="InterPro" id="IPR020471">
    <property type="entry name" value="AKR"/>
</dbReference>
<evidence type="ECO:0000256" key="6">
    <source>
        <dbReference type="PIRSR" id="PIRSR000097-3"/>
    </source>
</evidence>
<dbReference type="CDD" id="cd19071">
    <property type="entry name" value="AKR_AKR1-5-like"/>
    <property type="match status" value="1"/>
</dbReference>
<keyword evidence="9" id="KW-1185">Reference proteome</keyword>
<dbReference type="FunFam" id="3.20.20.100:FF:000002">
    <property type="entry name" value="2,5-diketo-D-gluconic acid reductase A"/>
    <property type="match status" value="1"/>
</dbReference>
<accession>A0AAE3YJL6</accession>
<comment type="similarity">
    <text evidence="1">Belongs to the aldo/keto reductase family.</text>
</comment>
<dbReference type="SUPFAM" id="SSF51430">
    <property type="entry name" value="NAD(P)-linked oxidoreductase"/>
    <property type="match status" value="1"/>
</dbReference>
<name>A0AAE3YJL6_9ACTN</name>
<gene>
    <name evidence="8" type="ORF">J2S41_000485</name>
</gene>
<dbReference type="GO" id="GO:0016616">
    <property type="term" value="F:oxidoreductase activity, acting on the CH-OH group of donors, NAD or NADP as acceptor"/>
    <property type="evidence" value="ECO:0007669"/>
    <property type="project" value="UniProtKB-ARBA"/>
</dbReference>
<dbReference type="PROSITE" id="PS00062">
    <property type="entry name" value="ALDOKETO_REDUCTASE_2"/>
    <property type="match status" value="1"/>
</dbReference>
<evidence type="ECO:0000256" key="3">
    <source>
        <dbReference type="ARBA" id="ARBA00023002"/>
    </source>
</evidence>
<dbReference type="InterPro" id="IPR023210">
    <property type="entry name" value="NADP_OxRdtase_dom"/>
</dbReference>
<evidence type="ECO:0000259" key="7">
    <source>
        <dbReference type="Pfam" id="PF00248"/>
    </source>
</evidence>
<evidence type="ECO:0000256" key="5">
    <source>
        <dbReference type="PIRSR" id="PIRSR000097-2"/>
    </source>
</evidence>
<evidence type="ECO:0000313" key="8">
    <source>
        <dbReference type="EMBL" id="MDR7273707.1"/>
    </source>
</evidence>
<dbReference type="PRINTS" id="PR00069">
    <property type="entry name" value="ALDKETRDTASE"/>
</dbReference>
<evidence type="ECO:0000256" key="1">
    <source>
        <dbReference type="ARBA" id="ARBA00007905"/>
    </source>
</evidence>
<dbReference type="InterPro" id="IPR018170">
    <property type="entry name" value="Aldo/ket_reductase_CS"/>
</dbReference>
<dbReference type="PROSITE" id="PS00798">
    <property type="entry name" value="ALDOKETO_REDUCTASE_1"/>
    <property type="match status" value="1"/>
</dbReference>
<evidence type="ECO:0000256" key="4">
    <source>
        <dbReference type="PIRSR" id="PIRSR000097-1"/>
    </source>
</evidence>
<feature type="binding site" evidence="5">
    <location>
        <position position="110"/>
    </location>
    <ligand>
        <name>substrate</name>
    </ligand>
</feature>
<keyword evidence="2" id="KW-0521">NADP</keyword>
<proteinExistence type="inferred from homology"/>
<reference evidence="8" key="1">
    <citation type="submission" date="2023-07" db="EMBL/GenBank/DDBJ databases">
        <title>Sequencing the genomes of 1000 actinobacteria strains.</title>
        <authorList>
            <person name="Klenk H.-P."/>
        </authorList>
    </citation>
    <scope>NUCLEOTIDE SEQUENCE</scope>
    <source>
        <strain evidence="8">DSM 44707</strain>
    </source>
</reference>
<dbReference type="RefSeq" id="WP_310362458.1">
    <property type="nucleotide sequence ID" value="NZ_JAVDYB010000001.1"/>
</dbReference>
<sequence length="260" mass="28820">MTVPTASLPLPDGSTAAMPMIGFGTWRMRGQQAYEATRAALEVGYRHIDTATMYGNEAEVGRALRDSGVAREDVFITTKLLSEDAGREKRALADSLRNLGVQQVDLWLIHWPPGGMAAPEVWRELISAQDTGFVRAIGVSNYSPEQIDELVRATGRAPVVDQIPWSPARHDAALLADLRSRNVVVEGYSPIKRTPMDSPVLAEIAGRHGRTPAQVVLRWHLQHDIVIIPKSAHADRIAENFDLFGFTLTDDEMRALDYWK</sequence>
<dbReference type="EMBL" id="JAVDYB010000001">
    <property type="protein sequence ID" value="MDR7273707.1"/>
    <property type="molecule type" value="Genomic_DNA"/>
</dbReference>
<dbReference type="Gene3D" id="3.20.20.100">
    <property type="entry name" value="NADP-dependent oxidoreductase domain"/>
    <property type="match status" value="1"/>
</dbReference>
<dbReference type="PANTHER" id="PTHR43827:SF3">
    <property type="entry name" value="NADP-DEPENDENT OXIDOREDUCTASE DOMAIN-CONTAINING PROTEIN"/>
    <property type="match status" value="1"/>
</dbReference>
<dbReference type="AlphaFoldDB" id="A0AAE3YJL6"/>
<feature type="domain" description="NADP-dependent oxidoreductase" evidence="7">
    <location>
        <begin position="21"/>
        <end position="257"/>
    </location>
</feature>
<dbReference type="Pfam" id="PF00248">
    <property type="entry name" value="Aldo_ket_red"/>
    <property type="match status" value="1"/>
</dbReference>
<dbReference type="InterPro" id="IPR036812">
    <property type="entry name" value="NAD(P)_OxRdtase_dom_sf"/>
</dbReference>
<comment type="caution">
    <text evidence="8">The sequence shown here is derived from an EMBL/GenBank/DDBJ whole genome shotgun (WGS) entry which is preliminary data.</text>
</comment>
<feature type="site" description="Lowers pKa of active site Tyr" evidence="6">
    <location>
        <position position="79"/>
    </location>
</feature>
<organism evidence="8 9">
    <name type="scientific">Catenuloplanes atrovinosus</name>
    <dbReference type="NCBI Taxonomy" id="137266"/>
    <lineage>
        <taxon>Bacteria</taxon>
        <taxon>Bacillati</taxon>
        <taxon>Actinomycetota</taxon>
        <taxon>Actinomycetes</taxon>
        <taxon>Micromonosporales</taxon>
        <taxon>Micromonosporaceae</taxon>
        <taxon>Catenuloplanes</taxon>
    </lineage>
</organism>
<dbReference type="PIRSF" id="PIRSF000097">
    <property type="entry name" value="AKR"/>
    <property type="match status" value="1"/>
</dbReference>
<feature type="active site" description="Proton donor" evidence="4">
    <location>
        <position position="54"/>
    </location>
</feature>
<dbReference type="Proteomes" id="UP001183643">
    <property type="component" value="Unassembled WGS sequence"/>
</dbReference>
<evidence type="ECO:0000256" key="2">
    <source>
        <dbReference type="ARBA" id="ARBA00022857"/>
    </source>
</evidence>
<dbReference type="PROSITE" id="PS00063">
    <property type="entry name" value="ALDOKETO_REDUCTASE_3"/>
    <property type="match status" value="1"/>
</dbReference>
<keyword evidence="3" id="KW-0560">Oxidoreductase</keyword>